<dbReference type="InterPro" id="IPR036909">
    <property type="entry name" value="Cyt_c-like_dom_sf"/>
</dbReference>
<evidence type="ECO:0000313" key="9">
    <source>
        <dbReference type="Proteomes" id="UP000644507"/>
    </source>
</evidence>
<keyword evidence="4" id="KW-0249">Electron transport</keyword>
<evidence type="ECO:0000256" key="2">
    <source>
        <dbReference type="ARBA" id="ARBA00022617"/>
    </source>
</evidence>
<name>A0A918TVC2_9BACT</name>
<dbReference type="PANTHER" id="PTHR33751">
    <property type="entry name" value="CBB3-TYPE CYTOCHROME C OXIDASE SUBUNIT FIXP"/>
    <property type="match status" value="1"/>
</dbReference>
<evidence type="ECO:0000256" key="3">
    <source>
        <dbReference type="ARBA" id="ARBA00022723"/>
    </source>
</evidence>
<evidence type="ECO:0000256" key="5">
    <source>
        <dbReference type="ARBA" id="ARBA00023004"/>
    </source>
</evidence>
<keyword evidence="3 6" id="KW-0479">Metal-binding</keyword>
<dbReference type="EMBL" id="BMXI01000016">
    <property type="protein sequence ID" value="GHC63031.1"/>
    <property type="molecule type" value="Genomic_DNA"/>
</dbReference>
<sequence>MEQAAGAAHNFQSNTFLKPSLSYRYPLLTAACLSLGSAALAQPIIGGLDREMDAILAGRVLLTELNCVACHNSSLQAKGAPALRETSTRIQQSYLEEFLTDPHQAKPGTTMPNLLGSLEKEEQVEAAKSLSDYILSLQTEGTPTLPAPKPSAESTARGKELYHQVGCVACHNPEGSSLENSIPLHRLGEKFIHSALVAFLENPHKARPSARMPDFQLELSEATDLASYLLRDAKVRESVQADLSRVAAGKEWFEKLHCAQCHDPEQAPLPLAKALTELDGNRDCSATDYQLTETQTSWIQAALQSMDDEWDPQREIDFQMTQLNCYACHQRDGKGGPGDGRDSYFTTTNLNLGEQARIPPSLSHIGAKLIPYTLKETLTNGSKQRPYMNTRMPAYGSAPTKDLLELFLAHDKLPVAEFTRNEVNKDARLAGQTLVGDQHFSCVACHTFNGHAMTTLNAIDMTVMANRLTENWFHLFLRNPQQFHGTTIMPNFWPDGKSIRPEMLDGDRGKQIDAIWQYLEPGQQARMPSGVRPEPIFLDADQGEAVMLRRQYTGIGKRGIGVGYPSELNIAFDAAQCRLGSLWQGPFGEMSAVWRGQGSGFVKERSKTVYRFPVGPALALLDDMEAAWPVVEEAVKAPGFQFKGYTLDAVQRPTFRYLFDGMEIKDFFEDQSDGSTFVRSLTFDKKGSEKLFFRVAAGEKVTAGADEKTYLLDGQLQMKLSLPGQIRTVDSQQELIVPLAGAESFTITYEFLTK</sequence>
<dbReference type="Proteomes" id="UP000644507">
    <property type="component" value="Unassembled WGS sequence"/>
</dbReference>
<keyword evidence="2 6" id="KW-0349">Heme</keyword>
<proteinExistence type="predicted"/>
<dbReference type="PROSITE" id="PS51007">
    <property type="entry name" value="CYTC"/>
    <property type="match status" value="3"/>
</dbReference>
<reference evidence="8" key="2">
    <citation type="submission" date="2020-09" db="EMBL/GenBank/DDBJ databases">
        <authorList>
            <person name="Sun Q."/>
            <person name="Kim S."/>
        </authorList>
    </citation>
    <scope>NUCLEOTIDE SEQUENCE</scope>
    <source>
        <strain evidence="8">KCTC 12988</strain>
    </source>
</reference>
<comment type="caution">
    <text evidence="8">The sequence shown here is derived from an EMBL/GenBank/DDBJ whole genome shotgun (WGS) entry which is preliminary data.</text>
</comment>
<keyword evidence="5 6" id="KW-0408">Iron</keyword>
<dbReference type="InterPro" id="IPR009056">
    <property type="entry name" value="Cyt_c-like_dom"/>
</dbReference>
<feature type="domain" description="Cytochrome c" evidence="7">
    <location>
        <begin position="153"/>
        <end position="233"/>
    </location>
</feature>
<keyword evidence="1" id="KW-0813">Transport</keyword>
<evidence type="ECO:0000259" key="7">
    <source>
        <dbReference type="PROSITE" id="PS51007"/>
    </source>
</evidence>
<dbReference type="GO" id="GO:0020037">
    <property type="term" value="F:heme binding"/>
    <property type="evidence" value="ECO:0007669"/>
    <property type="project" value="InterPro"/>
</dbReference>
<dbReference type="AlphaFoldDB" id="A0A918TVC2"/>
<gene>
    <name evidence="8" type="ORF">GCM10007100_33040</name>
</gene>
<dbReference type="GO" id="GO:0046872">
    <property type="term" value="F:metal ion binding"/>
    <property type="evidence" value="ECO:0007669"/>
    <property type="project" value="UniProtKB-KW"/>
</dbReference>
<dbReference type="GO" id="GO:0009055">
    <property type="term" value="F:electron transfer activity"/>
    <property type="evidence" value="ECO:0007669"/>
    <property type="project" value="InterPro"/>
</dbReference>
<dbReference type="PANTHER" id="PTHR33751:SF9">
    <property type="entry name" value="CYTOCHROME C4"/>
    <property type="match status" value="1"/>
</dbReference>
<dbReference type="Gene3D" id="1.10.760.10">
    <property type="entry name" value="Cytochrome c-like domain"/>
    <property type="match status" value="4"/>
</dbReference>
<dbReference type="Pfam" id="PF00034">
    <property type="entry name" value="Cytochrom_C"/>
    <property type="match status" value="1"/>
</dbReference>
<keyword evidence="9" id="KW-1185">Reference proteome</keyword>
<dbReference type="SUPFAM" id="SSF46626">
    <property type="entry name" value="Cytochrome c"/>
    <property type="match status" value="3"/>
</dbReference>
<protein>
    <recommendedName>
        <fullName evidence="7">Cytochrome c domain-containing protein</fullName>
    </recommendedName>
</protein>
<evidence type="ECO:0000256" key="6">
    <source>
        <dbReference type="PROSITE-ProRule" id="PRU00433"/>
    </source>
</evidence>
<evidence type="ECO:0000256" key="4">
    <source>
        <dbReference type="ARBA" id="ARBA00022982"/>
    </source>
</evidence>
<organism evidence="8 9">
    <name type="scientific">Roseibacillus persicicus</name>
    <dbReference type="NCBI Taxonomy" id="454148"/>
    <lineage>
        <taxon>Bacteria</taxon>
        <taxon>Pseudomonadati</taxon>
        <taxon>Verrucomicrobiota</taxon>
        <taxon>Verrucomicrobiia</taxon>
        <taxon>Verrucomicrobiales</taxon>
        <taxon>Verrucomicrobiaceae</taxon>
        <taxon>Roseibacillus</taxon>
    </lineage>
</organism>
<feature type="domain" description="Cytochrome c" evidence="7">
    <location>
        <begin position="53"/>
        <end position="138"/>
    </location>
</feature>
<feature type="domain" description="Cytochrome c" evidence="7">
    <location>
        <begin position="244"/>
        <end position="411"/>
    </location>
</feature>
<dbReference type="SUPFAM" id="SSF48695">
    <property type="entry name" value="Multiheme cytochromes"/>
    <property type="match status" value="1"/>
</dbReference>
<accession>A0A918TVC2</accession>
<dbReference type="InterPro" id="IPR050597">
    <property type="entry name" value="Cytochrome_c_Oxidase_Subunit"/>
</dbReference>
<dbReference type="InterPro" id="IPR036280">
    <property type="entry name" value="Multihaem_cyt_sf"/>
</dbReference>
<reference evidence="8" key="1">
    <citation type="journal article" date="2014" name="Int. J. Syst. Evol. Microbiol.">
        <title>Complete genome sequence of Corynebacterium casei LMG S-19264T (=DSM 44701T), isolated from a smear-ripened cheese.</title>
        <authorList>
            <consortium name="US DOE Joint Genome Institute (JGI-PGF)"/>
            <person name="Walter F."/>
            <person name="Albersmeier A."/>
            <person name="Kalinowski J."/>
            <person name="Ruckert C."/>
        </authorList>
    </citation>
    <scope>NUCLEOTIDE SEQUENCE</scope>
    <source>
        <strain evidence="8">KCTC 12988</strain>
    </source>
</reference>
<evidence type="ECO:0000256" key="1">
    <source>
        <dbReference type="ARBA" id="ARBA00022448"/>
    </source>
</evidence>
<evidence type="ECO:0000313" key="8">
    <source>
        <dbReference type="EMBL" id="GHC63031.1"/>
    </source>
</evidence>